<dbReference type="AlphaFoldDB" id="A0A0A9HZ18"/>
<organism evidence="1">
    <name type="scientific">Arundo donax</name>
    <name type="common">Giant reed</name>
    <name type="synonym">Donax arundinaceus</name>
    <dbReference type="NCBI Taxonomy" id="35708"/>
    <lineage>
        <taxon>Eukaryota</taxon>
        <taxon>Viridiplantae</taxon>
        <taxon>Streptophyta</taxon>
        <taxon>Embryophyta</taxon>
        <taxon>Tracheophyta</taxon>
        <taxon>Spermatophyta</taxon>
        <taxon>Magnoliopsida</taxon>
        <taxon>Liliopsida</taxon>
        <taxon>Poales</taxon>
        <taxon>Poaceae</taxon>
        <taxon>PACMAD clade</taxon>
        <taxon>Arundinoideae</taxon>
        <taxon>Arundineae</taxon>
        <taxon>Arundo</taxon>
    </lineage>
</organism>
<sequence length="62" mass="7105">MVKYNVLETYKSWSLPIYYFEDFPSILPTQAPNLVSSSSLACSSTAVSPTWLPRRPWSMMDN</sequence>
<evidence type="ECO:0000313" key="1">
    <source>
        <dbReference type="EMBL" id="JAE38138.1"/>
    </source>
</evidence>
<reference evidence="1" key="1">
    <citation type="submission" date="2014-09" db="EMBL/GenBank/DDBJ databases">
        <authorList>
            <person name="Magalhaes I.L.F."/>
            <person name="Oliveira U."/>
            <person name="Santos F.R."/>
            <person name="Vidigal T.H.D.A."/>
            <person name="Brescovit A.D."/>
            <person name="Santos A.J."/>
        </authorList>
    </citation>
    <scope>NUCLEOTIDE SEQUENCE</scope>
    <source>
        <tissue evidence="1">Shoot tissue taken approximately 20 cm above the soil surface</tissue>
    </source>
</reference>
<dbReference type="EMBL" id="GBRH01159758">
    <property type="protein sequence ID" value="JAE38138.1"/>
    <property type="molecule type" value="Transcribed_RNA"/>
</dbReference>
<proteinExistence type="predicted"/>
<name>A0A0A9HZ18_ARUDO</name>
<reference evidence="1" key="2">
    <citation type="journal article" date="2015" name="Data Brief">
        <title>Shoot transcriptome of the giant reed, Arundo donax.</title>
        <authorList>
            <person name="Barrero R.A."/>
            <person name="Guerrero F.D."/>
            <person name="Moolhuijzen P."/>
            <person name="Goolsby J.A."/>
            <person name="Tidwell J."/>
            <person name="Bellgard S.E."/>
            <person name="Bellgard M.I."/>
        </authorList>
    </citation>
    <scope>NUCLEOTIDE SEQUENCE</scope>
    <source>
        <tissue evidence="1">Shoot tissue taken approximately 20 cm above the soil surface</tissue>
    </source>
</reference>
<protein>
    <submittedName>
        <fullName evidence="1">Uncharacterized protein</fullName>
    </submittedName>
</protein>
<accession>A0A0A9HZ18</accession>